<feature type="compositionally biased region" description="Low complexity" evidence="4">
    <location>
        <begin position="178"/>
        <end position="187"/>
    </location>
</feature>
<evidence type="ECO:0000256" key="2">
    <source>
        <dbReference type="ARBA" id="ARBA00023242"/>
    </source>
</evidence>
<dbReference type="Pfam" id="PF10187">
    <property type="entry name" value="FAM192A_Fyv6_N"/>
    <property type="match status" value="1"/>
</dbReference>
<dbReference type="InterPro" id="IPR039845">
    <property type="entry name" value="FAM192A"/>
</dbReference>
<protein>
    <recommendedName>
        <fullName evidence="5">FAM192A/Fyv6 N-terminal domain-containing protein</fullName>
    </recommendedName>
</protein>
<sequence>MPDFVKENGLEANEVVLQASKEAELSKSHFLNEQESERKTLYEQLQESKEKKQEEYERVIAARNSSYKLDEKSANFYEDLRQRDLERENKAKMAERVELEQYRVMKDKGKVKKSVHKSNEIVGSIGSKVKIVSRSKLTSKSIKKSTDEIRTMSEQKEQDEKSEQIDSQSKDKDKNLITSTKSDSSPSPSAPRQAAIPGLGGYSSSEED</sequence>
<evidence type="ECO:0000259" key="5">
    <source>
        <dbReference type="Pfam" id="PF10187"/>
    </source>
</evidence>
<dbReference type="PANTHER" id="PTHR13495:SF0">
    <property type="entry name" value="PSME3-INTERACTING PROTEIN"/>
    <property type="match status" value="1"/>
</dbReference>
<dbReference type="EMBL" id="OZ004255">
    <property type="protein sequence ID" value="CAK7900056.1"/>
    <property type="molecule type" value="Genomic_DNA"/>
</dbReference>
<feature type="compositionally biased region" description="Basic and acidic residues" evidence="4">
    <location>
        <begin position="144"/>
        <end position="175"/>
    </location>
</feature>
<name>A0ABP0E8Y2_9ASCO</name>
<evidence type="ECO:0000256" key="3">
    <source>
        <dbReference type="SAM" id="Coils"/>
    </source>
</evidence>
<dbReference type="InterPro" id="IPR019331">
    <property type="entry name" value="FAM192A/Fyv6_N"/>
</dbReference>
<keyword evidence="7" id="KW-1185">Reference proteome</keyword>
<feature type="coiled-coil region" evidence="3">
    <location>
        <begin position="31"/>
        <end position="102"/>
    </location>
</feature>
<evidence type="ECO:0000313" key="6">
    <source>
        <dbReference type="EMBL" id="CAK7900056.1"/>
    </source>
</evidence>
<comment type="subcellular location">
    <subcellularLocation>
        <location evidence="1">Nucleus</location>
    </subcellularLocation>
</comment>
<evidence type="ECO:0000256" key="1">
    <source>
        <dbReference type="ARBA" id="ARBA00004123"/>
    </source>
</evidence>
<organism evidence="6 7">
    <name type="scientific">[Candida] anglica</name>
    <dbReference type="NCBI Taxonomy" id="148631"/>
    <lineage>
        <taxon>Eukaryota</taxon>
        <taxon>Fungi</taxon>
        <taxon>Dikarya</taxon>
        <taxon>Ascomycota</taxon>
        <taxon>Saccharomycotina</taxon>
        <taxon>Pichiomycetes</taxon>
        <taxon>Debaryomycetaceae</taxon>
        <taxon>Kurtzmaniella</taxon>
    </lineage>
</organism>
<keyword evidence="2" id="KW-0539">Nucleus</keyword>
<evidence type="ECO:0000256" key="4">
    <source>
        <dbReference type="SAM" id="MobiDB-lite"/>
    </source>
</evidence>
<proteinExistence type="predicted"/>
<dbReference type="PANTHER" id="PTHR13495">
    <property type="entry name" value="NEFA-INTERACTING NUCLEAR PROTEIN NIP30"/>
    <property type="match status" value="1"/>
</dbReference>
<feature type="domain" description="FAM192A/Fyv6 N-terminal" evidence="5">
    <location>
        <begin position="16"/>
        <end position="103"/>
    </location>
</feature>
<reference evidence="6 7" key="1">
    <citation type="submission" date="2024-01" db="EMBL/GenBank/DDBJ databases">
        <authorList>
            <consortium name="Genoscope - CEA"/>
            <person name="William W."/>
        </authorList>
    </citation>
    <scope>NUCLEOTIDE SEQUENCE [LARGE SCALE GENOMIC DNA]</scope>
    <source>
        <strain evidence="6 7">29B2s-10</strain>
    </source>
</reference>
<keyword evidence="3" id="KW-0175">Coiled coil</keyword>
<gene>
    <name evidence="6" type="ORF">CAAN4_C05534</name>
</gene>
<evidence type="ECO:0000313" key="7">
    <source>
        <dbReference type="Proteomes" id="UP001497600"/>
    </source>
</evidence>
<accession>A0ABP0E8Y2</accession>
<feature type="region of interest" description="Disordered" evidence="4">
    <location>
        <begin position="132"/>
        <end position="208"/>
    </location>
</feature>
<dbReference type="Proteomes" id="UP001497600">
    <property type="component" value="Chromosome C"/>
</dbReference>